<dbReference type="AlphaFoldDB" id="A0A3D0ZQB3"/>
<dbReference type="Proteomes" id="UP000263336">
    <property type="component" value="Unassembled WGS sequence"/>
</dbReference>
<reference evidence="2 3" key="1">
    <citation type="journal article" date="2018" name="Nat. Biotechnol.">
        <title>A standardized bacterial taxonomy based on genome phylogeny substantially revises the tree of life.</title>
        <authorList>
            <person name="Parks D.H."/>
            <person name="Chuvochina M."/>
            <person name="Waite D.W."/>
            <person name="Rinke C."/>
            <person name="Skarshewski A."/>
            <person name="Chaumeil P.A."/>
            <person name="Hugenholtz P."/>
        </authorList>
    </citation>
    <scope>NUCLEOTIDE SEQUENCE [LARGE SCALE GENOMIC DNA]</scope>
    <source>
        <strain evidence="2">UBA11701</strain>
    </source>
</reference>
<evidence type="ECO:0008006" key="4">
    <source>
        <dbReference type="Google" id="ProtNLM"/>
    </source>
</evidence>
<gene>
    <name evidence="2" type="ORF">DEP93_03260</name>
</gene>
<proteinExistence type="predicted"/>
<keyword evidence="1" id="KW-0812">Transmembrane</keyword>
<feature type="transmembrane region" description="Helical" evidence="1">
    <location>
        <begin position="196"/>
        <end position="218"/>
    </location>
</feature>
<dbReference type="Pfam" id="PF13489">
    <property type="entry name" value="Methyltransf_23"/>
    <property type="match status" value="1"/>
</dbReference>
<dbReference type="Gene3D" id="3.40.50.150">
    <property type="entry name" value="Vaccinia Virus protein VP39"/>
    <property type="match status" value="1"/>
</dbReference>
<accession>A0A3D0ZQB3</accession>
<name>A0A3D0ZQB3_UNCKA</name>
<comment type="caution">
    <text evidence="2">The sequence shown here is derived from an EMBL/GenBank/DDBJ whole genome shotgun (WGS) entry which is preliminary data.</text>
</comment>
<evidence type="ECO:0000256" key="1">
    <source>
        <dbReference type="SAM" id="Phobius"/>
    </source>
</evidence>
<organism evidence="2 3">
    <name type="scientific">candidate division WWE3 bacterium</name>
    <dbReference type="NCBI Taxonomy" id="2053526"/>
    <lineage>
        <taxon>Bacteria</taxon>
        <taxon>Katanobacteria</taxon>
    </lineage>
</organism>
<evidence type="ECO:0000313" key="3">
    <source>
        <dbReference type="Proteomes" id="UP000263336"/>
    </source>
</evidence>
<sequence>MYKRLAKVMDIFLNQLIIRFMRYHYFRIDRFVDRVSKEYDFTGKKILDVGSEKSPYKSYFPKSSYFTQDIVSRADGSVDYVGDFNLGIQDISSESFDYILCTQVLEHMYDPKNVFIEFSRILKKDGLVFLTTHMVFDEHMEPHDYFRFTKYGLKSLGERTGFSLEHIEPQGGVFHVLNYVLSFLPIKLLIKRYSLFYYLYLVVFSLPLLLFSIVCYYLDYLDKAKTLTINYECIYKKN</sequence>
<protein>
    <recommendedName>
        <fullName evidence="4">Class I SAM-dependent methyltransferase</fullName>
    </recommendedName>
</protein>
<keyword evidence="1" id="KW-0472">Membrane</keyword>
<keyword evidence="1" id="KW-1133">Transmembrane helix</keyword>
<dbReference type="InterPro" id="IPR029063">
    <property type="entry name" value="SAM-dependent_MTases_sf"/>
</dbReference>
<evidence type="ECO:0000313" key="2">
    <source>
        <dbReference type="EMBL" id="HCC42467.1"/>
    </source>
</evidence>
<dbReference type="EMBL" id="DOZN01000020">
    <property type="protein sequence ID" value="HCC42467.1"/>
    <property type="molecule type" value="Genomic_DNA"/>
</dbReference>
<dbReference type="CDD" id="cd02440">
    <property type="entry name" value="AdoMet_MTases"/>
    <property type="match status" value="1"/>
</dbReference>
<dbReference type="SUPFAM" id="SSF53335">
    <property type="entry name" value="S-adenosyl-L-methionine-dependent methyltransferases"/>
    <property type="match status" value="1"/>
</dbReference>